<keyword evidence="1" id="KW-0812">Transmembrane</keyword>
<dbReference type="EMBL" id="JAPTGB010000011">
    <property type="protein sequence ID" value="MCZ0860771.1"/>
    <property type="molecule type" value="Genomic_DNA"/>
</dbReference>
<evidence type="ECO:0000313" key="2">
    <source>
        <dbReference type="EMBL" id="MCZ0860771.1"/>
    </source>
</evidence>
<dbReference type="RefSeq" id="WP_268924974.1">
    <property type="nucleotide sequence ID" value="NZ_JAPTGB010000011.1"/>
</dbReference>
<feature type="transmembrane region" description="Helical" evidence="1">
    <location>
        <begin position="82"/>
        <end position="103"/>
    </location>
</feature>
<feature type="transmembrane region" description="Helical" evidence="1">
    <location>
        <begin position="54"/>
        <end position="76"/>
    </location>
</feature>
<reference evidence="2" key="1">
    <citation type="submission" date="2022-12" db="EMBL/GenBank/DDBJ databases">
        <title>Isolation and characterisation of novel Methanocorpusculum spp. from native Australian herbivores indicates the genus is ancestrally host-associated.</title>
        <authorList>
            <person name="Volmer J.G."/>
            <person name="Soo R.M."/>
            <person name="Evans P.N."/>
            <person name="Hoedt E.C."/>
            <person name="Astorga Alsina A.L."/>
            <person name="Woodcroft B.J."/>
            <person name="Tyson G.W."/>
            <person name="Hugenholtz P."/>
            <person name="Morrison M."/>
        </authorList>
    </citation>
    <scope>NUCLEOTIDE SEQUENCE</scope>
    <source>
        <strain evidence="2">MG</strain>
    </source>
</reference>
<accession>A0ABT4IGA5</accession>
<evidence type="ECO:0000256" key="1">
    <source>
        <dbReference type="SAM" id="Phobius"/>
    </source>
</evidence>
<name>A0ABT4IGA5_9EURY</name>
<keyword evidence="3" id="KW-1185">Reference proteome</keyword>
<keyword evidence="1" id="KW-1133">Transmembrane helix</keyword>
<dbReference type="Proteomes" id="UP001141422">
    <property type="component" value="Unassembled WGS sequence"/>
</dbReference>
<keyword evidence="1" id="KW-0472">Membrane</keyword>
<proteinExistence type="predicted"/>
<comment type="caution">
    <text evidence="2">The sequence shown here is derived from an EMBL/GenBank/DDBJ whole genome shotgun (WGS) entry which is preliminary data.</text>
</comment>
<gene>
    <name evidence="2" type="ORF">O0S10_05935</name>
</gene>
<organism evidence="2 3">
    <name type="scientific">Methanocorpusculum petauri</name>
    <dbReference type="NCBI Taxonomy" id="3002863"/>
    <lineage>
        <taxon>Archaea</taxon>
        <taxon>Methanobacteriati</taxon>
        <taxon>Methanobacteriota</taxon>
        <taxon>Stenosarchaea group</taxon>
        <taxon>Methanomicrobia</taxon>
        <taxon>Methanomicrobiales</taxon>
        <taxon>Methanocorpusculaceae</taxon>
        <taxon>Methanocorpusculum</taxon>
    </lineage>
</organism>
<sequence length="116" mass="12693">MINKLSLMGLVGLLGFLAVPTGEVRYCAFFAFFVFFGYLFTVEDELFTAYVRKAATAAFFLQTVLFCIVYAAVVLIGDAAVFTAAFPLTFAAGMIVFICMLVIHEFRELQGVESGA</sequence>
<evidence type="ECO:0000313" key="3">
    <source>
        <dbReference type="Proteomes" id="UP001141422"/>
    </source>
</evidence>
<protein>
    <submittedName>
        <fullName evidence="2">DUF3796 domain-containing protein</fullName>
    </submittedName>
</protein>
<feature type="transmembrane region" description="Helical" evidence="1">
    <location>
        <begin position="28"/>
        <end position="47"/>
    </location>
</feature>